<dbReference type="SUPFAM" id="SSF55874">
    <property type="entry name" value="ATPase domain of HSP90 chaperone/DNA topoisomerase II/histidine kinase"/>
    <property type="match status" value="1"/>
</dbReference>
<organism evidence="9 10">
    <name type="scientific">Megalodesulfovibrio gigas (strain ATCC 19364 / DSM 1382 / NCIMB 9332 / VKM B-1759)</name>
    <name type="common">Desulfovibrio gigas</name>
    <dbReference type="NCBI Taxonomy" id="1121448"/>
    <lineage>
        <taxon>Bacteria</taxon>
        <taxon>Pseudomonadati</taxon>
        <taxon>Thermodesulfobacteriota</taxon>
        <taxon>Desulfovibrionia</taxon>
        <taxon>Desulfovibrionales</taxon>
        <taxon>Desulfovibrionaceae</taxon>
        <taxon>Megalodesulfovibrio</taxon>
    </lineage>
</organism>
<reference evidence="10" key="2">
    <citation type="submission" date="2013-07" db="EMBL/GenBank/DDBJ databases">
        <authorList>
            <person name="Morais-Silva F.O."/>
            <person name="Rezende A.M."/>
            <person name="Pimentel C."/>
            <person name="Resende D.M."/>
            <person name="Santos C.I."/>
            <person name="Clemente C."/>
            <person name="de Oliveira L.M."/>
            <person name="da Silva S.M."/>
            <person name="Costa D.A."/>
            <person name="Varela-Raposo A."/>
            <person name="Horacio E.C.A."/>
            <person name="Matos M."/>
            <person name="Flores O."/>
            <person name="Ruiz J.C."/>
            <person name="Rodrigues-Pousada C."/>
        </authorList>
    </citation>
    <scope>NUCLEOTIDE SEQUENCE [LARGE SCALE GENOMIC DNA]</scope>
    <source>
        <strain evidence="10">ATCC 19364 / DSM 1382 / NCIMB 9332 / VKM B-1759</strain>
    </source>
</reference>
<dbReference type="PRINTS" id="PR00344">
    <property type="entry name" value="BCTRLSENSOR"/>
</dbReference>
<dbReference type="InterPro" id="IPR050736">
    <property type="entry name" value="Sensor_HK_Regulatory"/>
</dbReference>
<evidence type="ECO:0000256" key="3">
    <source>
        <dbReference type="ARBA" id="ARBA00022553"/>
    </source>
</evidence>
<dbReference type="CDD" id="cd00082">
    <property type="entry name" value="HisKA"/>
    <property type="match status" value="1"/>
</dbReference>
<dbReference type="PANTHER" id="PTHR43711:SF1">
    <property type="entry name" value="HISTIDINE KINASE 1"/>
    <property type="match status" value="1"/>
</dbReference>
<dbReference type="InterPro" id="IPR036890">
    <property type="entry name" value="HATPase_C_sf"/>
</dbReference>
<evidence type="ECO:0000259" key="8">
    <source>
        <dbReference type="PROSITE" id="PS50113"/>
    </source>
</evidence>
<dbReference type="PROSITE" id="PS50113">
    <property type="entry name" value="PAC"/>
    <property type="match status" value="1"/>
</dbReference>
<dbReference type="GO" id="GO:0000155">
    <property type="term" value="F:phosphorelay sensor kinase activity"/>
    <property type="evidence" value="ECO:0007669"/>
    <property type="project" value="InterPro"/>
</dbReference>
<evidence type="ECO:0000256" key="6">
    <source>
        <dbReference type="ARBA" id="ARBA00023012"/>
    </source>
</evidence>
<dbReference type="RefSeq" id="WP_021758849.1">
    <property type="nucleotide sequence ID" value="NC_022444.1"/>
</dbReference>
<dbReference type="Pfam" id="PF02518">
    <property type="entry name" value="HATPase_c"/>
    <property type="match status" value="1"/>
</dbReference>
<dbReference type="FunFam" id="3.30.565.10:FF:000006">
    <property type="entry name" value="Sensor histidine kinase WalK"/>
    <property type="match status" value="1"/>
</dbReference>
<gene>
    <name evidence="9" type="ORF">DGI_0309</name>
</gene>
<dbReference type="InterPro" id="IPR013656">
    <property type="entry name" value="PAS_4"/>
</dbReference>
<dbReference type="Pfam" id="PF00512">
    <property type="entry name" value="HisKA"/>
    <property type="match status" value="1"/>
</dbReference>
<dbReference type="STRING" id="1121448.DGI_0309"/>
<dbReference type="PROSITE" id="PS50109">
    <property type="entry name" value="HIS_KIN"/>
    <property type="match status" value="1"/>
</dbReference>
<sequence length="397" mass="43161">MQDAPESAFTPVAGLADAVPGFSPDEMDAVLRRCRALEEELRTIQAIQLTAVEQAPVGILVADARERRIRLASLKGLGLLGKDEAVCRNAPLHSWTLLHPDGTPFAPEERPLERAMCHGEVVETADALIVGLDGQQRHVSINAAPVRNGSGEIVAGVSVFLDITERRRLECQRTQTLTFFAHDMKSPLMGALALTRRLLEGKEGPLSGRQVENLEMVASLLDRVLTLSMDFLDVARMDQAGFTLAREPVALAPVLQALVREYGRRAEDKGLAFRAELDQNLPEVLGDRQRLMRMVANLLDNAIKYTAEGAVAFTVRRHGRELELCVQDDGPGLSQNDQDNLFEKFFRGDAGKGSEGSGVGLAAVKAIAQAHGGRVIGQNRPEGRGALFSIWLPLQAS</sequence>
<dbReference type="PATRIC" id="fig|1121448.10.peg.314"/>
<keyword evidence="6" id="KW-0902">Two-component regulatory system</keyword>
<dbReference type="Gene3D" id="1.10.287.130">
    <property type="match status" value="1"/>
</dbReference>
<dbReference type="Proteomes" id="UP000016587">
    <property type="component" value="Chromosome"/>
</dbReference>
<dbReference type="InterPro" id="IPR035965">
    <property type="entry name" value="PAS-like_dom_sf"/>
</dbReference>
<feature type="domain" description="PAC" evidence="8">
    <location>
        <begin position="123"/>
        <end position="175"/>
    </location>
</feature>
<dbReference type="SMART" id="SM00388">
    <property type="entry name" value="HisKA"/>
    <property type="match status" value="1"/>
</dbReference>
<keyword evidence="3" id="KW-0597">Phosphoprotein</keyword>
<reference evidence="9 10" key="1">
    <citation type="journal article" date="2013" name="J. Bacteriol.">
        <title>Roles of HynAB and Ech, the only two hydrogenases found in the model sulfate reducer Desulfovibrio gigas.</title>
        <authorList>
            <person name="Morais-Silva F.O."/>
            <person name="Santos C.I."/>
            <person name="Rodrigues R."/>
            <person name="Pereira I.A."/>
            <person name="Rodrigues-Pousada C."/>
        </authorList>
    </citation>
    <scope>NUCLEOTIDE SEQUENCE [LARGE SCALE GENOMIC DNA]</scope>
    <source>
        <strain evidence="10">ATCC 19364 / DSM 1382 / NCIMB 9332 / VKM B-1759</strain>
    </source>
</reference>
<dbReference type="AlphaFoldDB" id="T2G7X5"/>
<evidence type="ECO:0000259" key="7">
    <source>
        <dbReference type="PROSITE" id="PS50109"/>
    </source>
</evidence>
<keyword evidence="5 9" id="KW-0418">Kinase</keyword>
<dbReference type="KEGG" id="dgg:DGI_0309"/>
<dbReference type="InterPro" id="IPR004358">
    <property type="entry name" value="Sig_transdc_His_kin-like_C"/>
</dbReference>
<dbReference type="CDD" id="cd00075">
    <property type="entry name" value="HATPase"/>
    <property type="match status" value="1"/>
</dbReference>
<dbReference type="Gene3D" id="3.30.565.10">
    <property type="entry name" value="Histidine kinase-like ATPase, C-terminal domain"/>
    <property type="match status" value="1"/>
</dbReference>
<feature type="domain" description="Histidine kinase" evidence="7">
    <location>
        <begin position="179"/>
        <end position="396"/>
    </location>
</feature>
<dbReference type="EC" id="2.7.13.3" evidence="2"/>
<evidence type="ECO:0000256" key="2">
    <source>
        <dbReference type="ARBA" id="ARBA00012438"/>
    </source>
</evidence>
<dbReference type="SUPFAM" id="SSF47384">
    <property type="entry name" value="Homodimeric domain of signal transducing histidine kinase"/>
    <property type="match status" value="1"/>
</dbReference>
<dbReference type="EMBL" id="CP006585">
    <property type="protein sequence ID" value="AGW12236.1"/>
    <property type="molecule type" value="Genomic_DNA"/>
</dbReference>
<evidence type="ECO:0000256" key="4">
    <source>
        <dbReference type="ARBA" id="ARBA00022679"/>
    </source>
</evidence>
<dbReference type="PANTHER" id="PTHR43711">
    <property type="entry name" value="TWO-COMPONENT HISTIDINE KINASE"/>
    <property type="match status" value="1"/>
</dbReference>
<dbReference type="CDD" id="cd00130">
    <property type="entry name" value="PAS"/>
    <property type="match status" value="1"/>
</dbReference>
<protein>
    <recommendedName>
        <fullName evidence="2">histidine kinase</fullName>
        <ecNumber evidence="2">2.7.13.3</ecNumber>
    </recommendedName>
</protein>
<dbReference type="OrthoDB" id="5391618at2"/>
<keyword evidence="10" id="KW-1185">Reference proteome</keyword>
<dbReference type="SMART" id="SM00387">
    <property type="entry name" value="HATPase_c"/>
    <property type="match status" value="1"/>
</dbReference>
<dbReference type="InterPro" id="IPR000700">
    <property type="entry name" value="PAS-assoc_C"/>
</dbReference>
<evidence type="ECO:0000256" key="1">
    <source>
        <dbReference type="ARBA" id="ARBA00000085"/>
    </source>
</evidence>
<name>T2G7X5_MEGG1</name>
<dbReference type="Gene3D" id="3.30.450.20">
    <property type="entry name" value="PAS domain"/>
    <property type="match status" value="1"/>
</dbReference>
<dbReference type="InterPro" id="IPR005467">
    <property type="entry name" value="His_kinase_dom"/>
</dbReference>
<accession>T2G7X5</accession>
<evidence type="ECO:0000313" key="10">
    <source>
        <dbReference type="Proteomes" id="UP000016587"/>
    </source>
</evidence>
<keyword evidence="4" id="KW-0808">Transferase</keyword>
<dbReference type="InterPro" id="IPR003594">
    <property type="entry name" value="HATPase_dom"/>
</dbReference>
<dbReference type="InterPro" id="IPR000014">
    <property type="entry name" value="PAS"/>
</dbReference>
<comment type="catalytic activity">
    <reaction evidence="1">
        <text>ATP + protein L-histidine = ADP + protein N-phospho-L-histidine.</text>
        <dbReference type="EC" id="2.7.13.3"/>
    </reaction>
</comment>
<dbReference type="eggNOG" id="COG5002">
    <property type="taxonomic scope" value="Bacteria"/>
</dbReference>
<dbReference type="InterPro" id="IPR003661">
    <property type="entry name" value="HisK_dim/P_dom"/>
</dbReference>
<dbReference type="InterPro" id="IPR036097">
    <property type="entry name" value="HisK_dim/P_sf"/>
</dbReference>
<evidence type="ECO:0000313" key="9">
    <source>
        <dbReference type="EMBL" id="AGW12236.1"/>
    </source>
</evidence>
<dbReference type="Pfam" id="PF08448">
    <property type="entry name" value="PAS_4"/>
    <property type="match status" value="1"/>
</dbReference>
<dbReference type="HOGENOM" id="CLU_000445_89_2_7"/>
<dbReference type="SUPFAM" id="SSF55785">
    <property type="entry name" value="PYP-like sensor domain (PAS domain)"/>
    <property type="match status" value="1"/>
</dbReference>
<evidence type="ECO:0000256" key="5">
    <source>
        <dbReference type="ARBA" id="ARBA00022777"/>
    </source>
</evidence>
<proteinExistence type="predicted"/>